<dbReference type="InterPro" id="IPR006621">
    <property type="entry name" value="Nose-resist-to-fluoxetine_N"/>
</dbReference>
<keyword evidence="2" id="KW-0812">Transmembrane</keyword>
<feature type="transmembrane region" description="Helical" evidence="2">
    <location>
        <begin position="556"/>
        <end position="579"/>
    </location>
</feature>
<dbReference type="KEGG" id="loa:LOAG_03441"/>
<dbReference type="InterPro" id="IPR002656">
    <property type="entry name" value="Acyl_transf_3_dom"/>
</dbReference>
<sequence>MGGCIKDLAKLIDSSANALLITTYCRLTGQNKTDIKQCLDLHQISHEHLSQVLDAWGRPSAGIYSSGPFFWLGAYDQCQSISKTMTINQSVKYCRANLRVEACGMQQHQIPLFYGMCLPVRCDERSVSGIFPVLSFFLEKTFGILISNNSTVECFKQKDSFFNKLSIPQWTVLVIFAFLILLVLYGTSIDMYRKRRNRKYSFNKESSGSCSHMTARLAKNVSSNVSSICMPCIQDDARSFIYSDAPSQALTYKSVPAVQRTLKKPSFIINSVAVGHVHLFSLEYIGNVRQLWSSLKANEKLSQIIFNSSLSVDSFLLISATVLAYKVHLRVIQQKKHQRKRIALSPSGWLILWLHRFMRLTPAYLATLLIIYFIFQHIGDGPMWSQQNGIFGARCNKDDIWRQLFFVSNFYPNECMPWMWYLALDTQFYMVAPIALLLLHAIPTVAIPLIVIVVISSVIYRATALILFRFPTTFVSALLEDSSLETEEMEKMFRYLYAVPQARIGPFLIGILLGWLLSTKSKRTHSTVQINIARFSSFTTLSFSLFGASYANSFSIFSIFYAATFRVIWAFGLALFVWLCERGHMHIIHSCLAWDKWVFFSRLSYGFYLSHEPVLLYFIWTRRTAIIPSSPYYFIIFAMEISMLSLFAASFIAFVIEIPPLIIERKIFKTIRARITSNETDDKTIQNAVEHKSNVELFRQWKNDEIIELAPMISPMNRTKRWIEENHGDLKTSARSRHAIVNRVRHHQTTTSAMDIFCRQAKKSDGSVGSDAVSTCKSFSEDSANGKQISKNEPKSSTVMMSKTKRQFGNITGDTEDIVHQTGIIMEKQYTNAQKIDKLMEQKQMKQSHDKEVLLSENIGFSWIEEIKKRFNVGWNTHSRISHNKKRIMAEHNGTNKQQQHFDIHLLDEQIPMSNKSSSSTITGETVSHYYYI</sequence>
<accession>A0A1S0U686</accession>
<keyword evidence="2" id="KW-0472">Membrane</keyword>
<dbReference type="Pfam" id="PF20146">
    <property type="entry name" value="NRF"/>
    <property type="match status" value="1"/>
</dbReference>
<evidence type="ECO:0000313" key="4">
    <source>
        <dbReference type="EMBL" id="EFO25045.2"/>
    </source>
</evidence>
<feature type="transmembrane region" description="Helical" evidence="2">
    <location>
        <begin position="495"/>
        <end position="518"/>
    </location>
</feature>
<dbReference type="PANTHER" id="PTHR11161">
    <property type="entry name" value="O-ACYLTRANSFERASE"/>
    <property type="match status" value="1"/>
</dbReference>
<dbReference type="GeneID" id="9940828"/>
<dbReference type="AlphaFoldDB" id="A0A1S0U686"/>
<feature type="transmembrane region" description="Helical" evidence="2">
    <location>
        <begin position="446"/>
        <end position="468"/>
    </location>
</feature>
<dbReference type="OMA" id="GYFMFIT"/>
<protein>
    <recommendedName>
        <fullName evidence="3">Nose resistant-to-fluoxetine protein N-terminal domain-containing protein</fullName>
    </recommendedName>
</protein>
<feature type="transmembrane region" description="Helical" evidence="2">
    <location>
        <begin position="170"/>
        <end position="189"/>
    </location>
</feature>
<dbReference type="EMBL" id="JH712584">
    <property type="protein sequence ID" value="EFO25045.2"/>
    <property type="molecule type" value="Genomic_DNA"/>
</dbReference>
<feature type="domain" description="Nose resistant-to-fluoxetine protein N-terminal" evidence="3">
    <location>
        <begin position="35"/>
        <end position="160"/>
    </location>
</feature>
<evidence type="ECO:0000256" key="1">
    <source>
        <dbReference type="SAM" id="MobiDB-lite"/>
    </source>
</evidence>
<dbReference type="PANTHER" id="PTHR11161:SF68">
    <property type="entry name" value="NOSE RESISTANT-TO-FLUOXETINE PROTEIN N-TERMINAL DOMAIN-CONTAINING PROTEIN"/>
    <property type="match status" value="1"/>
</dbReference>
<name>A0A1S0U686_LOALO</name>
<dbReference type="GO" id="GO:0016747">
    <property type="term" value="F:acyltransferase activity, transferring groups other than amino-acyl groups"/>
    <property type="evidence" value="ECO:0007669"/>
    <property type="project" value="InterPro"/>
</dbReference>
<gene>
    <name evidence="4" type="ORF">LOAG_03441</name>
</gene>
<dbReference type="InterPro" id="IPR052728">
    <property type="entry name" value="O2_lipid_transport_reg"/>
</dbReference>
<evidence type="ECO:0000259" key="3">
    <source>
        <dbReference type="SMART" id="SM00703"/>
    </source>
</evidence>
<organism evidence="4">
    <name type="scientific">Loa loa</name>
    <name type="common">Eye worm</name>
    <name type="synonym">Filaria loa</name>
    <dbReference type="NCBI Taxonomy" id="7209"/>
    <lineage>
        <taxon>Eukaryota</taxon>
        <taxon>Metazoa</taxon>
        <taxon>Ecdysozoa</taxon>
        <taxon>Nematoda</taxon>
        <taxon>Chromadorea</taxon>
        <taxon>Rhabditida</taxon>
        <taxon>Spirurina</taxon>
        <taxon>Spiruromorpha</taxon>
        <taxon>Filarioidea</taxon>
        <taxon>Onchocercidae</taxon>
        <taxon>Loa</taxon>
    </lineage>
</organism>
<feature type="transmembrane region" description="Helical" evidence="2">
    <location>
        <begin position="530"/>
        <end position="550"/>
    </location>
</feature>
<feature type="region of interest" description="Disordered" evidence="1">
    <location>
        <begin position="776"/>
        <end position="800"/>
    </location>
</feature>
<proteinExistence type="predicted"/>
<reference evidence="4" key="1">
    <citation type="submission" date="2012-04" db="EMBL/GenBank/DDBJ databases">
        <title>The Genome Sequence of Loa loa.</title>
        <authorList>
            <consortium name="The Broad Institute Genome Sequencing Platform"/>
            <consortium name="Broad Institute Genome Sequencing Center for Infectious Disease"/>
            <person name="Nutman T.B."/>
            <person name="Fink D.L."/>
            <person name="Russ C."/>
            <person name="Young S."/>
            <person name="Zeng Q."/>
            <person name="Gargeya S."/>
            <person name="Alvarado L."/>
            <person name="Berlin A."/>
            <person name="Chapman S.B."/>
            <person name="Chen Z."/>
            <person name="Freedman E."/>
            <person name="Gellesch M."/>
            <person name="Goldberg J."/>
            <person name="Griggs A."/>
            <person name="Gujja S."/>
            <person name="Heilman E.R."/>
            <person name="Heiman D."/>
            <person name="Howarth C."/>
            <person name="Mehta T."/>
            <person name="Neiman D."/>
            <person name="Pearson M."/>
            <person name="Roberts A."/>
            <person name="Saif S."/>
            <person name="Shea T."/>
            <person name="Shenoy N."/>
            <person name="Sisk P."/>
            <person name="Stolte C."/>
            <person name="Sykes S."/>
            <person name="White J."/>
            <person name="Yandava C."/>
            <person name="Haas B."/>
            <person name="Henn M.R."/>
            <person name="Nusbaum C."/>
            <person name="Birren B."/>
        </authorList>
    </citation>
    <scope>NUCLEOTIDE SEQUENCE [LARGE SCALE GENOMIC DNA]</scope>
</reference>
<dbReference type="OrthoDB" id="207378at2759"/>
<feature type="transmembrane region" description="Helical" evidence="2">
    <location>
        <begin position="348"/>
        <end position="375"/>
    </location>
</feature>
<dbReference type="InParanoid" id="A0A1S0U686"/>
<dbReference type="CTD" id="9940828"/>
<evidence type="ECO:0000256" key="2">
    <source>
        <dbReference type="SAM" id="Phobius"/>
    </source>
</evidence>
<dbReference type="RefSeq" id="XP_020303320.1">
    <property type="nucleotide sequence ID" value="XM_020446321.1"/>
</dbReference>
<feature type="transmembrane region" description="Helical" evidence="2">
    <location>
        <begin position="599"/>
        <end position="620"/>
    </location>
</feature>
<dbReference type="SMART" id="SM00703">
    <property type="entry name" value="NRF"/>
    <property type="match status" value="1"/>
</dbReference>
<keyword evidence="2" id="KW-1133">Transmembrane helix</keyword>
<dbReference type="Pfam" id="PF01757">
    <property type="entry name" value="Acyl_transf_3"/>
    <property type="match status" value="1"/>
</dbReference>
<feature type="transmembrane region" description="Helical" evidence="2">
    <location>
        <begin position="632"/>
        <end position="656"/>
    </location>
</feature>